<keyword evidence="4" id="KW-1185">Reference proteome</keyword>
<dbReference type="Pfam" id="PF10979">
    <property type="entry name" value="DUF2786"/>
    <property type="match status" value="1"/>
</dbReference>
<dbReference type="EMBL" id="CP044329">
    <property type="protein sequence ID" value="QGM95851.1"/>
    <property type="molecule type" value="Genomic_DNA"/>
</dbReference>
<dbReference type="InterPro" id="IPR055592">
    <property type="entry name" value="DUF7168"/>
</dbReference>
<protein>
    <submittedName>
        <fullName evidence="3">DUF2786 domain-containing protein</fullName>
    </submittedName>
</protein>
<feature type="domain" description="DUF2786" evidence="1">
    <location>
        <begin position="70"/>
        <end position="109"/>
    </location>
</feature>
<dbReference type="InterPro" id="IPR024498">
    <property type="entry name" value="DUF2786"/>
</dbReference>
<keyword evidence="3" id="KW-0614">Plasmid</keyword>
<evidence type="ECO:0000313" key="3">
    <source>
        <dbReference type="EMBL" id="QGM95851.1"/>
    </source>
</evidence>
<geneLocation type="plasmid" evidence="3 4">
    <name>unnamed1</name>
</geneLocation>
<organism evidence="3 4">
    <name type="scientific">Methylocystis rosea</name>
    <dbReference type="NCBI Taxonomy" id="173366"/>
    <lineage>
        <taxon>Bacteria</taxon>
        <taxon>Pseudomonadati</taxon>
        <taxon>Pseudomonadota</taxon>
        <taxon>Alphaproteobacteria</taxon>
        <taxon>Hyphomicrobiales</taxon>
        <taxon>Methylocystaceae</taxon>
        <taxon>Methylocystis</taxon>
    </lineage>
</organism>
<evidence type="ECO:0000313" key="4">
    <source>
        <dbReference type="Proteomes" id="UP000424673"/>
    </source>
</evidence>
<proteinExistence type="predicted"/>
<sequence>MIETFERRAAAGTGDEEKPLEFIASALDRAVAEKRLPAEARALYEDLRRRLGASNRAGAEKREGDAELARVLQRIQALRAKTVEQGCTEQEALAAAKKVAELLDRYGLSLGEVEMRDQACEGVGIETGRRRRAPLDDCIPTIAMFCDCKVWSETAANGAIRYVFFALPADVEAAHYLYDLIAVTFATETARFKREDAGITSSVRHGSAHSFQIGLAHGICEKLKLMKGERDAASRRSSGRDLVPLKAAVIEDELEKLGLDFHAKASRRKRLVQPGAYEAGREAGRKFAPRLGVEAADAV</sequence>
<dbReference type="Proteomes" id="UP000424673">
    <property type="component" value="Plasmid unnamed1"/>
</dbReference>
<feature type="domain" description="DUF7168" evidence="2">
    <location>
        <begin position="113"/>
        <end position="234"/>
    </location>
</feature>
<name>A0ABX6ES09_9HYPH</name>
<accession>A0ABX6ES09</accession>
<dbReference type="Pfam" id="PF23771">
    <property type="entry name" value="DUF7168"/>
    <property type="match status" value="1"/>
</dbReference>
<evidence type="ECO:0000259" key="2">
    <source>
        <dbReference type="Pfam" id="PF23771"/>
    </source>
</evidence>
<reference evidence="3 4" key="1">
    <citation type="journal article" date="2021" name="AMB Express">
        <title>Isolation and characterisation of Methylocystis spp. for poly-3-hydroxybutyrate production using waste methane feedstocks.</title>
        <authorList>
            <person name="Rumah B.L."/>
            <person name="Stead C.E."/>
            <person name="Claxton Stevens B.H."/>
            <person name="Minton N.P."/>
            <person name="Grosse-Honebrink A."/>
            <person name="Zhang Y."/>
        </authorList>
    </citation>
    <scope>NUCLEOTIDE SEQUENCE [LARGE SCALE GENOMIC DNA]</scope>
    <source>
        <strain evidence="3 4">BRCS1</strain>
    </source>
</reference>
<gene>
    <name evidence="3" type="ORF">F7D13_16680</name>
</gene>
<evidence type="ECO:0000259" key="1">
    <source>
        <dbReference type="Pfam" id="PF10979"/>
    </source>
</evidence>